<keyword evidence="9" id="KW-1185">Reference proteome</keyword>
<keyword evidence="3 4" id="KW-0408">Iron</keyword>
<dbReference type="PROSITE" id="PS51007">
    <property type="entry name" value="CYTC"/>
    <property type="match status" value="1"/>
</dbReference>
<dbReference type="InterPro" id="IPR036909">
    <property type="entry name" value="Cyt_c-like_dom_sf"/>
</dbReference>
<evidence type="ECO:0000313" key="9">
    <source>
        <dbReference type="Proteomes" id="UP001193680"/>
    </source>
</evidence>
<gene>
    <name evidence="8" type="ORF">H8792_004555</name>
</gene>
<feature type="domain" description="Cytochrome c" evidence="7">
    <location>
        <begin position="247"/>
        <end position="321"/>
    </location>
</feature>
<protein>
    <recommendedName>
        <fullName evidence="7">Cytochrome c domain-containing protein</fullName>
    </recommendedName>
</protein>
<evidence type="ECO:0000256" key="4">
    <source>
        <dbReference type="PROSITE-ProRule" id="PRU00433"/>
    </source>
</evidence>
<evidence type="ECO:0000256" key="6">
    <source>
        <dbReference type="SAM" id="SignalP"/>
    </source>
</evidence>
<feature type="signal peptide" evidence="6">
    <location>
        <begin position="1"/>
        <end position="25"/>
    </location>
</feature>
<dbReference type="Gene3D" id="1.10.760.10">
    <property type="entry name" value="Cytochrome c-like domain"/>
    <property type="match status" value="1"/>
</dbReference>
<evidence type="ECO:0000256" key="5">
    <source>
        <dbReference type="SAM" id="MobiDB-lite"/>
    </source>
</evidence>
<keyword evidence="6" id="KW-0732">Signal</keyword>
<evidence type="ECO:0000259" key="7">
    <source>
        <dbReference type="PROSITE" id="PS51007"/>
    </source>
</evidence>
<accession>A0ABS0BX14</accession>
<reference evidence="8 9" key="1">
    <citation type="submission" date="2020-06" db="EMBL/GenBank/DDBJ databases">
        <authorList>
            <person name="Scott K."/>
        </authorList>
    </citation>
    <scope>NUCLEOTIDE SEQUENCE [LARGE SCALE GENOMIC DNA]</scope>
    <source>
        <strain evidence="8 9">HH1</strain>
    </source>
</reference>
<dbReference type="EMBL" id="JACBGI020000005">
    <property type="protein sequence ID" value="MBF6057605.1"/>
    <property type="molecule type" value="Genomic_DNA"/>
</dbReference>
<feature type="region of interest" description="Disordered" evidence="5">
    <location>
        <begin position="162"/>
        <end position="243"/>
    </location>
</feature>
<evidence type="ECO:0000256" key="1">
    <source>
        <dbReference type="ARBA" id="ARBA00022617"/>
    </source>
</evidence>
<dbReference type="Proteomes" id="UP001193680">
    <property type="component" value="Unassembled WGS sequence"/>
</dbReference>
<feature type="compositionally biased region" description="Acidic residues" evidence="5">
    <location>
        <begin position="179"/>
        <end position="234"/>
    </location>
</feature>
<dbReference type="SUPFAM" id="SSF46626">
    <property type="entry name" value="Cytochrome c"/>
    <property type="match status" value="1"/>
</dbReference>
<keyword evidence="2 4" id="KW-0479">Metal-binding</keyword>
<proteinExistence type="predicted"/>
<name>A0ABS0BX14_9GAMM</name>
<dbReference type="PROSITE" id="PS51257">
    <property type="entry name" value="PROKAR_LIPOPROTEIN"/>
    <property type="match status" value="1"/>
</dbReference>
<comment type="caution">
    <text evidence="8">The sequence shown here is derived from an EMBL/GenBank/DDBJ whole genome shotgun (WGS) entry which is preliminary data.</text>
</comment>
<organism evidence="8 9">
    <name type="scientific">Thiomicrorhabdus heinhorstiae</name>
    <dbReference type="NCBI Taxonomy" id="2748010"/>
    <lineage>
        <taxon>Bacteria</taxon>
        <taxon>Pseudomonadati</taxon>
        <taxon>Pseudomonadota</taxon>
        <taxon>Gammaproteobacteria</taxon>
        <taxon>Thiotrichales</taxon>
        <taxon>Piscirickettsiaceae</taxon>
        <taxon>Thiomicrorhabdus</taxon>
    </lineage>
</organism>
<dbReference type="InterPro" id="IPR009056">
    <property type="entry name" value="Cyt_c-like_dom"/>
</dbReference>
<sequence>MKTRIHSLKGSVLVPVMAALLSACGGGGDSTTSSTSTTSYTLSGTVPGTVIELFCTGGLYYRTNSTDNGTSEHPFSIQVPSGLDCHVVMTTNEDDTATRVISPIRFIEGTTSGDVLNLKGDLALGFVALEMDPSKIIDSNGDGVIDEPFEVTLPDDAEAVADPSYDALDSDGDGIPNVYEDDDNDGYFNSEDDDDDNDGYPDDQDEDHANDQDEDGVEDDYDRDVDNDGYEDDTTTTPDTTTPVTEYTVQKGRLLASQCAQCHGTDGYSTTSWDSIREESGDSSEIIEEMNEYSTAHIMGAQAIGYTDEERQALAEWLSGN</sequence>
<evidence type="ECO:0000256" key="2">
    <source>
        <dbReference type="ARBA" id="ARBA00022723"/>
    </source>
</evidence>
<feature type="chain" id="PRO_5047249815" description="Cytochrome c domain-containing protein" evidence="6">
    <location>
        <begin position="26"/>
        <end position="321"/>
    </location>
</feature>
<keyword evidence="1 4" id="KW-0349">Heme</keyword>
<evidence type="ECO:0000313" key="8">
    <source>
        <dbReference type="EMBL" id="MBF6057605.1"/>
    </source>
</evidence>
<evidence type="ECO:0000256" key="3">
    <source>
        <dbReference type="ARBA" id="ARBA00023004"/>
    </source>
</evidence>
<dbReference type="RefSeq" id="WP_185977749.1">
    <property type="nucleotide sequence ID" value="NZ_JACBGI020000005.1"/>
</dbReference>
<reference evidence="8 9" key="2">
    <citation type="submission" date="2020-11" db="EMBL/GenBank/DDBJ databases">
        <title>Sulfur oxidizing isolate from Hospital Hole Sinkhole.</title>
        <authorList>
            <person name="Scott K.M."/>
        </authorList>
    </citation>
    <scope>NUCLEOTIDE SEQUENCE [LARGE SCALE GENOMIC DNA]</scope>
    <source>
        <strain evidence="8 9">HH1</strain>
    </source>
</reference>